<organism evidence="2 3">
    <name type="scientific">Panicum virgatum</name>
    <name type="common">Blackwell switchgrass</name>
    <dbReference type="NCBI Taxonomy" id="38727"/>
    <lineage>
        <taxon>Eukaryota</taxon>
        <taxon>Viridiplantae</taxon>
        <taxon>Streptophyta</taxon>
        <taxon>Embryophyta</taxon>
        <taxon>Tracheophyta</taxon>
        <taxon>Spermatophyta</taxon>
        <taxon>Magnoliopsida</taxon>
        <taxon>Liliopsida</taxon>
        <taxon>Poales</taxon>
        <taxon>Poaceae</taxon>
        <taxon>PACMAD clade</taxon>
        <taxon>Panicoideae</taxon>
        <taxon>Panicodae</taxon>
        <taxon>Paniceae</taxon>
        <taxon>Panicinae</taxon>
        <taxon>Panicum</taxon>
        <taxon>Panicum sect. Hiantes</taxon>
    </lineage>
</organism>
<dbReference type="AlphaFoldDB" id="A0A8T0NLS2"/>
<name>A0A8T0NLS2_PANVG</name>
<evidence type="ECO:0000313" key="3">
    <source>
        <dbReference type="Proteomes" id="UP000823388"/>
    </source>
</evidence>
<keyword evidence="1" id="KW-0732">Signal</keyword>
<protein>
    <submittedName>
        <fullName evidence="2">Uncharacterized protein</fullName>
    </submittedName>
</protein>
<dbReference type="Proteomes" id="UP000823388">
    <property type="component" value="Chromosome 9K"/>
</dbReference>
<reference evidence="2" key="1">
    <citation type="submission" date="2020-05" db="EMBL/GenBank/DDBJ databases">
        <title>WGS assembly of Panicum virgatum.</title>
        <authorList>
            <person name="Lovell J.T."/>
            <person name="Jenkins J."/>
            <person name="Shu S."/>
            <person name="Juenger T.E."/>
            <person name="Schmutz J."/>
        </authorList>
    </citation>
    <scope>NUCLEOTIDE SEQUENCE</scope>
    <source>
        <strain evidence="2">AP13</strain>
    </source>
</reference>
<feature type="signal peptide" evidence="1">
    <location>
        <begin position="1"/>
        <end position="27"/>
    </location>
</feature>
<comment type="caution">
    <text evidence="2">The sequence shown here is derived from an EMBL/GenBank/DDBJ whole genome shotgun (WGS) entry which is preliminary data.</text>
</comment>
<gene>
    <name evidence="2" type="ORF">PVAP13_9KG343700</name>
</gene>
<dbReference type="EMBL" id="CM029053">
    <property type="protein sequence ID" value="KAG2550397.1"/>
    <property type="molecule type" value="Genomic_DNA"/>
</dbReference>
<feature type="chain" id="PRO_5035913132" evidence="1">
    <location>
        <begin position="28"/>
        <end position="113"/>
    </location>
</feature>
<keyword evidence="3" id="KW-1185">Reference proteome</keyword>
<proteinExistence type="predicted"/>
<evidence type="ECO:0000256" key="1">
    <source>
        <dbReference type="SAM" id="SignalP"/>
    </source>
</evidence>
<evidence type="ECO:0000313" key="2">
    <source>
        <dbReference type="EMBL" id="KAG2550397.1"/>
    </source>
</evidence>
<accession>A0A8T0NLS2</accession>
<sequence>MVKATKLFLSSVILLLYTGLFIQGASENVDVMEHIPVRSMKTLDPRVSLANTRKLCGPCNCCQGNSGKSCYATKCCYSVTCNGEGPTGGCIETILDCNCNNSCNLCFNFYHDM</sequence>